<evidence type="ECO:0000313" key="11">
    <source>
        <dbReference type="Proteomes" id="UP000695000"/>
    </source>
</evidence>
<evidence type="ECO:0000256" key="4">
    <source>
        <dbReference type="ARBA" id="ARBA00023015"/>
    </source>
</evidence>
<dbReference type="RefSeq" id="XP_017787108.1">
    <property type="nucleotide sequence ID" value="XM_017931619.1"/>
</dbReference>
<dbReference type="Proteomes" id="UP000695000">
    <property type="component" value="Unplaced"/>
</dbReference>
<evidence type="ECO:0000256" key="3">
    <source>
        <dbReference type="ARBA" id="ARBA00019664"/>
    </source>
</evidence>
<keyword evidence="4" id="KW-0805">Transcription regulation</keyword>
<name>A0ABM1NJV8_NICVS</name>
<evidence type="ECO:0000256" key="7">
    <source>
        <dbReference type="ARBA" id="ARBA00023242"/>
    </source>
</evidence>
<comment type="function">
    <text evidence="8">Component of the Mediator complex, a coactivator involved in the regulated transcription of nearly all RNA polymerase II-dependent genes. Mediator functions as a bridge to convey information from gene-specific regulatory proteins to the basal RNA polymerase II transcription machinery. Mediator is recruited to promoters by direct interactions with regulatory proteins and serves as a scaffold for the assembly of a functional preinitiation complex with RNA polymerase II and the general transcription factors.</text>
</comment>
<evidence type="ECO:0000313" key="13">
    <source>
        <dbReference type="RefSeq" id="XP_017787108.1"/>
    </source>
</evidence>
<evidence type="ECO:0000256" key="5">
    <source>
        <dbReference type="ARBA" id="ARBA00023159"/>
    </source>
</evidence>
<dbReference type="Pfam" id="PF11315">
    <property type="entry name" value="Med30"/>
    <property type="match status" value="1"/>
</dbReference>
<keyword evidence="6" id="KW-0804">Transcription</keyword>
<organism evidence="11 13">
    <name type="scientific">Nicrophorus vespilloides</name>
    <name type="common">Boreal carrion beetle</name>
    <dbReference type="NCBI Taxonomy" id="110193"/>
    <lineage>
        <taxon>Eukaryota</taxon>
        <taxon>Metazoa</taxon>
        <taxon>Ecdysozoa</taxon>
        <taxon>Arthropoda</taxon>
        <taxon>Hexapoda</taxon>
        <taxon>Insecta</taxon>
        <taxon>Pterygota</taxon>
        <taxon>Neoptera</taxon>
        <taxon>Endopterygota</taxon>
        <taxon>Coleoptera</taxon>
        <taxon>Polyphaga</taxon>
        <taxon>Staphyliniformia</taxon>
        <taxon>Silphidae</taxon>
        <taxon>Nicrophorinae</taxon>
        <taxon>Nicrophorus</taxon>
    </lineage>
</organism>
<dbReference type="GeneID" id="108569876"/>
<evidence type="ECO:0000256" key="2">
    <source>
        <dbReference type="ARBA" id="ARBA00010606"/>
    </source>
</evidence>
<gene>
    <name evidence="12 13" type="primary">LOC108569876</name>
</gene>
<evidence type="ECO:0000256" key="1">
    <source>
        <dbReference type="ARBA" id="ARBA00004123"/>
    </source>
</evidence>
<evidence type="ECO:0000313" key="12">
    <source>
        <dbReference type="RefSeq" id="XP_017787107.1"/>
    </source>
</evidence>
<keyword evidence="7" id="KW-0539">Nucleus</keyword>
<reference evidence="12 13" key="1">
    <citation type="submission" date="2025-05" db="UniProtKB">
        <authorList>
            <consortium name="RefSeq"/>
        </authorList>
    </citation>
    <scope>IDENTIFICATION</scope>
    <source>
        <tissue evidence="12 13">Whole Larva</tissue>
    </source>
</reference>
<keyword evidence="11" id="KW-1185">Reference proteome</keyword>
<accession>A0ABM1NJV8</accession>
<proteinExistence type="inferred from homology"/>
<dbReference type="RefSeq" id="XP_017787107.1">
    <property type="nucleotide sequence ID" value="XM_017931618.1"/>
</dbReference>
<keyword evidence="5" id="KW-0010">Activator</keyword>
<protein>
    <recommendedName>
        <fullName evidence="3">Mediator of RNA polymerase II transcription subunit 30</fullName>
    </recommendedName>
    <alternativeName>
        <fullName evidence="9">Mediator complex subunit 30</fullName>
    </alternativeName>
</protein>
<sequence length="333" mass="37301">MRGKETTMSGPAHHFMPGLANSQQGMRGQFGGPMAGQIGAQIPNQLSNQLSNQMPVQMGNQMGPQMSNQMMSQMGNAMANQMNPQMSNPMAAQMGNTIANQMATMNSNTQMAMNMNQQYNIGPANPMQPQPPNAMQMPPQSMGMQHHTMPQPPVLPNGATVAPTPTPPVVQAQPQQSKEFNTASLCRIGQETVQDIVSRTQEVFQTLKAIQPPNGTPQGSNASNEKKVKVQEQLRTIRVLFKRLRLIYEKCNENCQIQGMEYTHIESLIPFKDEMDPKHDEKKNSESYRSACEESKEVMEQVVLKNKQLKEVIDHLRRIIWEINTMLTMRRLP</sequence>
<dbReference type="PANTHER" id="PTHR31705:SF4">
    <property type="entry name" value="MEDIATOR OF RNA POLYMERASE II TRANSCRIPTION SUBUNIT 30"/>
    <property type="match status" value="1"/>
</dbReference>
<evidence type="ECO:0000256" key="8">
    <source>
        <dbReference type="ARBA" id="ARBA00025687"/>
    </source>
</evidence>
<dbReference type="PANTHER" id="PTHR31705">
    <property type="entry name" value="MEDIATOR OF RNA POLYMERASE II TRANSCRIPTION SUBUNIT 30"/>
    <property type="match status" value="1"/>
</dbReference>
<comment type="similarity">
    <text evidence="2">Belongs to the Mediator complex subunit 30 family.</text>
</comment>
<evidence type="ECO:0000256" key="9">
    <source>
        <dbReference type="ARBA" id="ARBA00031981"/>
    </source>
</evidence>
<dbReference type="InterPro" id="IPR021019">
    <property type="entry name" value="Mediator_Med30_met"/>
</dbReference>
<evidence type="ECO:0000256" key="10">
    <source>
        <dbReference type="SAM" id="MobiDB-lite"/>
    </source>
</evidence>
<feature type="region of interest" description="Disordered" evidence="10">
    <location>
        <begin position="1"/>
        <end position="39"/>
    </location>
</feature>
<evidence type="ECO:0000256" key="6">
    <source>
        <dbReference type="ARBA" id="ARBA00023163"/>
    </source>
</evidence>
<comment type="subcellular location">
    <subcellularLocation>
        <location evidence="1">Nucleus</location>
    </subcellularLocation>
</comment>